<evidence type="ECO:0000256" key="2">
    <source>
        <dbReference type="SAM" id="Phobius"/>
    </source>
</evidence>
<evidence type="ECO:0000313" key="4">
    <source>
        <dbReference type="Proteomes" id="UP000199467"/>
    </source>
</evidence>
<dbReference type="CDD" id="cd16431">
    <property type="entry name" value="IcmE"/>
    <property type="match status" value="1"/>
</dbReference>
<feature type="region of interest" description="Disordered" evidence="1">
    <location>
        <begin position="1"/>
        <end position="21"/>
    </location>
</feature>
<dbReference type="Proteomes" id="UP000199467">
    <property type="component" value="Unassembled WGS sequence"/>
</dbReference>
<name>A0A1G6PRH9_9GAMM</name>
<evidence type="ECO:0000313" key="3">
    <source>
        <dbReference type="EMBL" id="SDC82106.1"/>
    </source>
</evidence>
<proteinExistence type="predicted"/>
<keyword evidence="4" id="KW-1185">Reference proteome</keyword>
<accession>A0A1G6PRH9</accession>
<gene>
    <name evidence="3" type="ORF">SAMN05216576_10731</name>
</gene>
<organism evidence="3 4">
    <name type="scientific">Ectopseudomonas chengduensis</name>
    <dbReference type="NCBI Taxonomy" id="489632"/>
    <lineage>
        <taxon>Bacteria</taxon>
        <taxon>Pseudomonadati</taxon>
        <taxon>Pseudomonadota</taxon>
        <taxon>Gammaproteobacteria</taxon>
        <taxon>Pseudomonadales</taxon>
        <taxon>Pseudomonadaceae</taxon>
        <taxon>Ectopseudomonas</taxon>
    </lineage>
</organism>
<feature type="region of interest" description="Disordered" evidence="1">
    <location>
        <begin position="155"/>
        <end position="181"/>
    </location>
</feature>
<dbReference type="GeneID" id="57609176"/>
<feature type="compositionally biased region" description="Polar residues" evidence="1">
    <location>
        <begin position="91"/>
        <end position="104"/>
    </location>
</feature>
<keyword evidence="2" id="KW-0472">Membrane</keyword>
<feature type="compositionally biased region" description="Low complexity" evidence="1">
    <location>
        <begin position="164"/>
        <end position="174"/>
    </location>
</feature>
<dbReference type="EMBL" id="FMZQ01000007">
    <property type="protein sequence ID" value="SDC82106.1"/>
    <property type="molecule type" value="Genomic_DNA"/>
</dbReference>
<protein>
    <submittedName>
        <fullName evidence="3">Type IV secretory pathway, VirB10 components</fullName>
    </submittedName>
</protein>
<feature type="region of interest" description="Disordered" evidence="1">
    <location>
        <begin position="209"/>
        <end position="232"/>
    </location>
</feature>
<dbReference type="AlphaFoldDB" id="A0A1G6PRH9"/>
<feature type="compositionally biased region" description="Basic and acidic residues" evidence="1">
    <location>
        <begin position="1"/>
        <end position="11"/>
    </location>
</feature>
<keyword evidence="2" id="KW-1133">Transmembrane helix</keyword>
<dbReference type="InterPro" id="IPR049855">
    <property type="entry name" value="DotG/IcmE-like_C"/>
</dbReference>
<evidence type="ECO:0000256" key="1">
    <source>
        <dbReference type="SAM" id="MobiDB-lite"/>
    </source>
</evidence>
<feature type="region of interest" description="Disordered" evidence="1">
    <location>
        <begin position="84"/>
        <end position="109"/>
    </location>
</feature>
<sequence length="420" mass="45527">MATPDEDKIADEAFGLSASREDQSERVGAEYATIAPVRGGKAIKGIFNKENKWRLVAIGGSAFLLIGGIAWGFLSVSQSDVKPASVGTVGQGSKVSTRASNETTEFQRREAERFNTETLPEIQKTDPNAHPIVTMGEENPFEPEVQLKTPKKVSEAGQVEEPARTTAQQNAQARNADREANKQLDDLIKGLIEDEGRVPKALAVSWSYAGSSRGTTSRDAQQPNAMQSAAQQNVSQQTQCTFLARAGDMYMATADLALNSDVGGSASLTIRNGSARNFRLIGSFERKEEWIRLELNKLVTPWKTYTNVSAIGLDVGTSLNAVEGDVDRHIMYRYGWWGFGTVLKAVGSAAEKNANQQVVISDGNAIQSTQQDSSREIKMALGSLGNDLGSAFQDRLDRPITVSLKVGDEVGVFFLDDVCR</sequence>
<keyword evidence="2" id="KW-0812">Transmembrane</keyword>
<feature type="transmembrane region" description="Helical" evidence="2">
    <location>
        <begin position="53"/>
        <end position="74"/>
    </location>
</feature>
<dbReference type="RefSeq" id="WP_017362184.1">
    <property type="nucleotide sequence ID" value="NZ_FMZQ01000007.1"/>
</dbReference>
<reference evidence="4" key="1">
    <citation type="submission" date="2016-10" db="EMBL/GenBank/DDBJ databases">
        <authorList>
            <person name="Varghese N."/>
            <person name="Submissions S."/>
        </authorList>
    </citation>
    <scope>NUCLEOTIDE SEQUENCE [LARGE SCALE GENOMIC DNA]</scope>
    <source>
        <strain evidence="4">DSM 26382</strain>
    </source>
</reference>